<evidence type="ECO:0000256" key="2">
    <source>
        <dbReference type="ARBA" id="ARBA00022475"/>
    </source>
</evidence>
<feature type="transmembrane region" description="Helical" evidence="8">
    <location>
        <begin position="157"/>
        <end position="189"/>
    </location>
</feature>
<dbReference type="RefSeq" id="WP_259506689.1">
    <property type="nucleotide sequence ID" value="NZ_JANLCM010000001.1"/>
</dbReference>
<name>A0ABT2GP73_9MICO</name>
<keyword evidence="5 8" id="KW-0812">Transmembrane</keyword>
<dbReference type="PANTHER" id="PTHR33908:SF11">
    <property type="entry name" value="MEMBRANE PROTEIN"/>
    <property type="match status" value="1"/>
</dbReference>
<evidence type="ECO:0000256" key="5">
    <source>
        <dbReference type="ARBA" id="ARBA00022692"/>
    </source>
</evidence>
<keyword evidence="4" id="KW-0808">Transferase</keyword>
<comment type="subcellular location">
    <subcellularLocation>
        <location evidence="1">Cell membrane</location>
        <topology evidence="1">Multi-pass membrane protein</topology>
    </subcellularLocation>
</comment>
<evidence type="ECO:0000256" key="1">
    <source>
        <dbReference type="ARBA" id="ARBA00004651"/>
    </source>
</evidence>
<feature type="transmembrane region" description="Helical" evidence="8">
    <location>
        <begin position="201"/>
        <end position="220"/>
    </location>
</feature>
<evidence type="ECO:0000256" key="8">
    <source>
        <dbReference type="SAM" id="Phobius"/>
    </source>
</evidence>
<protein>
    <submittedName>
        <fullName evidence="10">Glycosyltransferase family 39 protein</fullName>
    </submittedName>
</protein>
<evidence type="ECO:0000313" key="11">
    <source>
        <dbReference type="Proteomes" id="UP001165584"/>
    </source>
</evidence>
<reference evidence="10" key="1">
    <citation type="submission" date="2022-08" db="EMBL/GenBank/DDBJ databases">
        <authorList>
            <person name="Deng Y."/>
            <person name="Han X.-F."/>
            <person name="Zhang Y.-Q."/>
        </authorList>
    </citation>
    <scope>NUCLEOTIDE SEQUENCE</scope>
    <source>
        <strain evidence="10">CPCC 205763</strain>
    </source>
</reference>
<keyword evidence="6 8" id="KW-1133">Transmembrane helix</keyword>
<feature type="transmembrane region" description="Helical" evidence="8">
    <location>
        <begin position="111"/>
        <end position="129"/>
    </location>
</feature>
<gene>
    <name evidence="10" type="ORF">N1027_07680</name>
</gene>
<evidence type="ECO:0000259" key="9">
    <source>
        <dbReference type="Pfam" id="PF13231"/>
    </source>
</evidence>
<keyword evidence="3" id="KW-0328">Glycosyltransferase</keyword>
<feature type="transmembrane region" description="Helical" evidence="8">
    <location>
        <begin position="298"/>
        <end position="319"/>
    </location>
</feature>
<evidence type="ECO:0000313" key="10">
    <source>
        <dbReference type="EMBL" id="MCS5718016.1"/>
    </source>
</evidence>
<evidence type="ECO:0000256" key="3">
    <source>
        <dbReference type="ARBA" id="ARBA00022676"/>
    </source>
</evidence>
<keyword evidence="2" id="KW-1003">Cell membrane</keyword>
<comment type="caution">
    <text evidence="10">The sequence shown here is derived from an EMBL/GenBank/DDBJ whole genome shotgun (WGS) entry which is preliminary data.</text>
</comment>
<keyword evidence="7 8" id="KW-0472">Membrane</keyword>
<proteinExistence type="predicted"/>
<keyword evidence="11" id="KW-1185">Reference proteome</keyword>
<dbReference type="EMBL" id="JANLCM010000001">
    <property type="protein sequence ID" value="MCS5718016.1"/>
    <property type="molecule type" value="Genomic_DNA"/>
</dbReference>
<feature type="transmembrane region" description="Helical" evidence="8">
    <location>
        <begin position="14"/>
        <end position="37"/>
    </location>
</feature>
<evidence type="ECO:0000256" key="4">
    <source>
        <dbReference type="ARBA" id="ARBA00022679"/>
    </source>
</evidence>
<feature type="transmembrane region" description="Helical" evidence="8">
    <location>
        <begin position="136"/>
        <end position="151"/>
    </location>
</feature>
<dbReference type="PANTHER" id="PTHR33908">
    <property type="entry name" value="MANNOSYLTRANSFERASE YKCB-RELATED"/>
    <property type="match status" value="1"/>
</dbReference>
<dbReference type="Pfam" id="PF13231">
    <property type="entry name" value="PMT_2"/>
    <property type="match status" value="1"/>
</dbReference>
<dbReference type="Proteomes" id="UP001165584">
    <property type="component" value="Unassembled WGS sequence"/>
</dbReference>
<feature type="transmembrane region" description="Helical" evidence="8">
    <location>
        <begin position="275"/>
        <end position="292"/>
    </location>
</feature>
<feature type="transmembrane region" description="Helical" evidence="8">
    <location>
        <begin position="243"/>
        <end position="268"/>
    </location>
</feature>
<feature type="transmembrane region" description="Helical" evidence="8">
    <location>
        <begin position="326"/>
        <end position="352"/>
    </location>
</feature>
<sequence>MTAGALGEPRPARFSWAAVAPAGAALLVALAATANLYGYHRDELYFRVLPRASGYVDQPPLTPWLARTFSEVIADEPWALRIPAVIAAVATVFVVALVAREVGGGALAQGLAAWGYGFGVFPLLFGHVFLTTSLDLLVWPLVTLFILRAVLRGEGRWWLLAGLVVGLSLNNKLLIVLLLAAVAIGLAVAGPRRVFRTPWPYLALAVAVVAGAPAILYQLLNGLPQLTMGAALSAENGGEVRTLMWPFLALLIGPSLVVFWVVGLIALFRRPGWRTLRFLAVAFLVLLVLVFASGSQFYYPLGLLSVVFAIGCVPIADWARTRGRRAVAIAAVALNAVVSILISLPVVPLGMLGTTPIPAMNQAVADQVGWPRYVEQVERVAAEARATDAGTIVLASNYGEAGALDRFGSEALPPVYSGHNALADGAPPPPETRTVVVVGGQYGWVRSEFANCEVVDRFDNGVDVDNEEQGEPIAVCRDPLRPWSAVWTRLAHLS</sequence>
<dbReference type="InterPro" id="IPR050297">
    <property type="entry name" value="LipidA_mod_glycosyltrf_83"/>
</dbReference>
<organism evidence="10 11">
    <name type="scientific">Herbiconiux aconitum</name>
    <dbReference type="NCBI Taxonomy" id="2970913"/>
    <lineage>
        <taxon>Bacteria</taxon>
        <taxon>Bacillati</taxon>
        <taxon>Actinomycetota</taxon>
        <taxon>Actinomycetes</taxon>
        <taxon>Micrococcales</taxon>
        <taxon>Microbacteriaceae</taxon>
        <taxon>Herbiconiux</taxon>
    </lineage>
</organism>
<evidence type="ECO:0000256" key="7">
    <source>
        <dbReference type="ARBA" id="ARBA00023136"/>
    </source>
</evidence>
<feature type="transmembrane region" description="Helical" evidence="8">
    <location>
        <begin position="78"/>
        <end position="99"/>
    </location>
</feature>
<accession>A0ABT2GP73</accession>
<evidence type="ECO:0000256" key="6">
    <source>
        <dbReference type="ARBA" id="ARBA00022989"/>
    </source>
</evidence>
<dbReference type="InterPro" id="IPR038731">
    <property type="entry name" value="RgtA/B/C-like"/>
</dbReference>
<feature type="domain" description="Glycosyltransferase RgtA/B/C/D-like" evidence="9">
    <location>
        <begin position="57"/>
        <end position="216"/>
    </location>
</feature>